<reference evidence="3 4" key="3">
    <citation type="journal article" date="2016" name="Stand. Genomic Sci.">
        <title>Complete genome sequence of 'Halanaeroarchaeum sulfurireducens' M27-SA2, a sulfur-reducing and acetate-oxidizing haloarchaeon from the deep-sea hypersaline anoxic lake Medee.</title>
        <authorList>
            <person name="Messina E."/>
            <person name="Sorokin D.Y."/>
            <person name="Kublanov I.V."/>
            <person name="Toshchakov S."/>
            <person name="Lopatina A."/>
            <person name="Arcadi E."/>
            <person name="Smedile F."/>
            <person name="La Spada G."/>
            <person name="La Cono V."/>
            <person name="Yakimov M.M."/>
        </authorList>
    </citation>
    <scope>NUCLEOTIDE SEQUENCE [LARGE SCALE GENOMIC DNA]</scope>
    <source>
        <strain evidence="3 4">M27-SA2</strain>
    </source>
</reference>
<dbReference type="HOGENOM" id="CLU_2820652_0_0_2"/>
<reference evidence="2 5" key="1">
    <citation type="journal article" date="2015" name="ISME J.">
        <title>Elemental sulfur and acetate can support life of a novel strictly anaerobic haloarchaeon.</title>
        <authorList>
            <person name="Sorokin D.Y."/>
            <person name="Kublanov I.V."/>
            <person name="Gavrilov S.N."/>
            <person name="Rojo D."/>
            <person name="Roman P."/>
            <person name="Golyshin P.N."/>
            <person name="Slepak V.Z."/>
            <person name="Smedile F."/>
            <person name="Ferrer M."/>
            <person name="Messina E."/>
            <person name="La Cono V."/>
            <person name="Yakimov M.M."/>
        </authorList>
    </citation>
    <scope>NUCLEOTIDE SEQUENCE [LARGE SCALE GENOMIC DNA]</scope>
    <source>
        <strain evidence="2 5">HSR2</strain>
    </source>
</reference>
<dbReference type="KEGG" id="hsu:HLASF_0287"/>
<name>A0A0F7PAX6_9EURY</name>
<dbReference type="EMBL" id="CP008874">
    <property type="protein sequence ID" value="AKH96794.1"/>
    <property type="molecule type" value="Genomic_DNA"/>
</dbReference>
<evidence type="ECO:0000313" key="5">
    <source>
        <dbReference type="Proteomes" id="UP000069906"/>
    </source>
</evidence>
<dbReference type="AlphaFoldDB" id="A0A0F7PAX6"/>
<evidence type="ECO:0000313" key="3">
    <source>
        <dbReference type="EMBL" id="ALG81196.1"/>
    </source>
</evidence>
<feature type="compositionally biased region" description="Basic and acidic residues" evidence="1">
    <location>
        <begin position="44"/>
        <end position="54"/>
    </location>
</feature>
<dbReference type="Proteomes" id="UP000069906">
    <property type="component" value="Chromosome"/>
</dbReference>
<organism evidence="2 5">
    <name type="scientific">Halanaeroarchaeum sulfurireducens</name>
    <dbReference type="NCBI Taxonomy" id="1604004"/>
    <lineage>
        <taxon>Archaea</taxon>
        <taxon>Methanobacteriati</taxon>
        <taxon>Methanobacteriota</taxon>
        <taxon>Stenosarchaea group</taxon>
        <taxon>Halobacteria</taxon>
        <taxon>Halobacteriales</taxon>
        <taxon>Halobacteriaceae</taxon>
        <taxon>Halanaeroarchaeum</taxon>
    </lineage>
</organism>
<feature type="region of interest" description="Disordered" evidence="1">
    <location>
        <begin position="31"/>
        <end position="66"/>
    </location>
</feature>
<dbReference type="KEGG" id="hsf:HLASA_0286"/>
<evidence type="ECO:0000313" key="2">
    <source>
        <dbReference type="EMBL" id="AKH96794.1"/>
    </source>
</evidence>
<keyword evidence="5" id="KW-1185">Reference proteome</keyword>
<evidence type="ECO:0000313" key="4">
    <source>
        <dbReference type="Proteomes" id="UP000060390"/>
    </source>
</evidence>
<evidence type="ECO:0000256" key="1">
    <source>
        <dbReference type="SAM" id="MobiDB-lite"/>
    </source>
</evidence>
<proteinExistence type="predicted"/>
<protein>
    <submittedName>
        <fullName evidence="2">Uncharacterized protein</fullName>
    </submittedName>
</protein>
<accession>A0A0F7PAX6</accession>
<dbReference type="EMBL" id="CP011564">
    <property type="protein sequence ID" value="ALG81196.1"/>
    <property type="molecule type" value="Genomic_DNA"/>
</dbReference>
<dbReference type="STRING" id="1604004.HLASA_0286"/>
<reference evidence="4" key="2">
    <citation type="submission" date="2015-05" db="EMBL/GenBank/DDBJ databases">
        <title>Complete genome sequence of Halanaeroarchaeum sulfurireducens type strain M27-SA2, a sulfate-reducer haloarchaeon from marine anoxic lake Medee.</title>
        <authorList>
            <person name="Messina E."/>
            <person name="Kublanov I.V."/>
            <person name="Toshchakov S."/>
            <person name="Arcadi E."/>
            <person name="La Spada G."/>
            <person name="La Cono V."/>
            <person name="Yakimov M.M."/>
        </authorList>
    </citation>
    <scope>NUCLEOTIDE SEQUENCE [LARGE SCALE GENOMIC DNA]</scope>
    <source>
        <strain evidence="4">M27-SA2</strain>
    </source>
</reference>
<sequence length="66" mass="7370">MWSISLTNRDAIFERLLHSLPVVQRPVGPMQAASERGHVHGHHKQSDSEYEGYHHLSPGGRSAGTR</sequence>
<gene>
    <name evidence="3" type="ORF">HLASA_0286</name>
    <name evidence="2" type="ORF">HLASF_0287</name>
</gene>
<dbReference type="Proteomes" id="UP000060390">
    <property type="component" value="Chromosome"/>
</dbReference>